<dbReference type="Gene3D" id="1.10.287.130">
    <property type="match status" value="1"/>
</dbReference>
<feature type="transmembrane region" description="Helical" evidence="11">
    <location>
        <begin position="129"/>
        <end position="152"/>
    </location>
</feature>
<evidence type="ECO:0000256" key="11">
    <source>
        <dbReference type="SAM" id="Phobius"/>
    </source>
</evidence>
<dbReference type="PANTHER" id="PTHR45436">
    <property type="entry name" value="SENSOR HISTIDINE KINASE YKOH"/>
    <property type="match status" value="1"/>
</dbReference>
<gene>
    <name evidence="14" type="ORF">FY004_15685</name>
</gene>
<dbReference type="Gene3D" id="3.30.565.10">
    <property type="entry name" value="Histidine kinase-like ATPase, C-terminal domain"/>
    <property type="match status" value="1"/>
</dbReference>
<dbReference type="InterPro" id="IPR036097">
    <property type="entry name" value="HisK_dim/P_sf"/>
</dbReference>
<evidence type="ECO:0000256" key="9">
    <source>
        <dbReference type="ARBA" id="ARBA00023012"/>
    </source>
</evidence>
<proteinExistence type="predicted"/>
<dbReference type="AlphaFoldDB" id="A0A5D4JFU3"/>
<keyword evidence="6 11" id="KW-0812">Transmembrane</keyword>
<dbReference type="Pfam" id="PF02518">
    <property type="entry name" value="HATPase_c"/>
    <property type="match status" value="1"/>
</dbReference>
<dbReference type="RefSeq" id="WP_148902888.1">
    <property type="nucleotide sequence ID" value="NZ_VSZQ01000074.1"/>
</dbReference>
<evidence type="ECO:0000256" key="10">
    <source>
        <dbReference type="ARBA" id="ARBA00023136"/>
    </source>
</evidence>
<keyword evidence="10 11" id="KW-0472">Membrane</keyword>
<dbReference type="GO" id="GO:0000155">
    <property type="term" value="F:phosphorelay sensor kinase activity"/>
    <property type="evidence" value="ECO:0007669"/>
    <property type="project" value="InterPro"/>
</dbReference>
<dbReference type="EMBL" id="VSZQ01000074">
    <property type="protein sequence ID" value="TYR63664.1"/>
    <property type="molecule type" value="Genomic_DNA"/>
</dbReference>
<evidence type="ECO:0000256" key="7">
    <source>
        <dbReference type="ARBA" id="ARBA00022777"/>
    </source>
</evidence>
<dbReference type="InterPro" id="IPR003594">
    <property type="entry name" value="HATPase_dom"/>
</dbReference>
<evidence type="ECO:0000256" key="5">
    <source>
        <dbReference type="ARBA" id="ARBA00022679"/>
    </source>
</evidence>
<keyword evidence="15" id="KW-1185">Reference proteome</keyword>
<dbReference type="InterPro" id="IPR005467">
    <property type="entry name" value="His_kinase_dom"/>
</dbReference>
<evidence type="ECO:0000256" key="6">
    <source>
        <dbReference type="ARBA" id="ARBA00022692"/>
    </source>
</evidence>
<dbReference type="Proteomes" id="UP000323242">
    <property type="component" value="Unassembled WGS sequence"/>
</dbReference>
<feature type="transmembrane region" description="Helical" evidence="11">
    <location>
        <begin position="6"/>
        <end position="26"/>
    </location>
</feature>
<keyword evidence="5" id="KW-0808">Transferase</keyword>
<keyword evidence="9" id="KW-0902">Two-component regulatory system</keyword>
<reference evidence="14 15" key="1">
    <citation type="submission" date="2019-08" db="EMBL/GenBank/DDBJ databases">
        <title>Draft genome for granaticin producer strain Streptomyces parvus C05.</title>
        <authorList>
            <person name="Gonzalez-Pimentel J.L."/>
        </authorList>
    </citation>
    <scope>NUCLEOTIDE SEQUENCE [LARGE SCALE GENOMIC DNA]</scope>
    <source>
        <strain evidence="14 15">C05</strain>
    </source>
</reference>
<evidence type="ECO:0000256" key="4">
    <source>
        <dbReference type="ARBA" id="ARBA00022553"/>
    </source>
</evidence>
<name>A0A5D4JFU3_9ACTN</name>
<accession>A0A5D4JFU3</accession>
<comment type="subcellular location">
    <subcellularLocation>
        <location evidence="2">Cell membrane</location>
    </subcellularLocation>
</comment>
<evidence type="ECO:0000259" key="13">
    <source>
        <dbReference type="PROSITE" id="PS50885"/>
    </source>
</evidence>
<evidence type="ECO:0000256" key="8">
    <source>
        <dbReference type="ARBA" id="ARBA00022989"/>
    </source>
</evidence>
<dbReference type="CDD" id="cd00075">
    <property type="entry name" value="HATPase"/>
    <property type="match status" value="1"/>
</dbReference>
<dbReference type="EC" id="2.7.13.3" evidence="3"/>
<dbReference type="PANTHER" id="PTHR45436:SF5">
    <property type="entry name" value="SENSOR HISTIDINE KINASE TRCS"/>
    <property type="match status" value="1"/>
</dbReference>
<dbReference type="CDD" id="cd06225">
    <property type="entry name" value="HAMP"/>
    <property type="match status" value="1"/>
</dbReference>
<evidence type="ECO:0000256" key="2">
    <source>
        <dbReference type="ARBA" id="ARBA00004236"/>
    </source>
</evidence>
<dbReference type="SMART" id="SM00304">
    <property type="entry name" value="HAMP"/>
    <property type="match status" value="1"/>
</dbReference>
<evidence type="ECO:0000259" key="12">
    <source>
        <dbReference type="PROSITE" id="PS50109"/>
    </source>
</evidence>
<dbReference type="InterPro" id="IPR004358">
    <property type="entry name" value="Sig_transdc_His_kin-like_C"/>
</dbReference>
<dbReference type="Gene3D" id="6.10.340.10">
    <property type="match status" value="1"/>
</dbReference>
<keyword evidence="8 11" id="KW-1133">Transmembrane helix</keyword>
<dbReference type="SMART" id="SM00387">
    <property type="entry name" value="HATPase_c"/>
    <property type="match status" value="1"/>
</dbReference>
<feature type="transmembrane region" description="Helical" evidence="11">
    <location>
        <begin position="158"/>
        <end position="180"/>
    </location>
</feature>
<dbReference type="InterPro" id="IPR050428">
    <property type="entry name" value="TCS_sensor_his_kinase"/>
</dbReference>
<dbReference type="PROSITE" id="PS50109">
    <property type="entry name" value="HIS_KIN"/>
    <property type="match status" value="1"/>
</dbReference>
<dbReference type="SUPFAM" id="SSF158472">
    <property type="entry name" value="HAMP domain-like"/>
    <property type="match status" value="1"/>
</dbReference>
<organism evidence="14 15">
    <name type="scientific">Streptomyces parvus</name>
    <dbReference type="NCBI Taxonomy" id="66428"/>
    <lineage>
        <taxon>Bacteria</taxon>
        <taxon>Bacillati</taxon>
        <taxon>Actinomycetota</taxon>
        <taxon>Actinomycetes</taxon>
        <taxon>Kitasatosporales</taxon>
        <taxon>Streptomycetaceae</taxon>
        <taxon>Streptomyces</taxon>
    </lineage>
</organism>
<evidence type="ECO:0000313" key="15">
    <source>
        <dbReference type="Proteomes" id="UP000323242"/>
    </source>
</evidence>
<evidence type="ECO:0000313" key="14">
    <source>
        <dbReference type="EMBL" id="TYR63664.1"/>
    </source>
</evidence>
<dbReference type="InterPro" id="IPR003661">
    <property type="entry name" value="HisK_dim/P_dom"/>
</dbReference>
<dbReference type="CDD" id="cd00082">
    <property type="entry name" value="HisKA"/>
    <property type="match status" value="1"/>
</dbReference>
<protein>
    <recommendedName>
        <fullName evidence="3">histidine kinase</fullName>
        <ecNumber evidence="3">2.7.13.3</ecNumber>
    </recommendedName>
</protein>
<dbReference type="PRINTS" id="PR00344">
    <property type="entry name" value="BCTRLSENSOR"/>
</dbReference>
<dbReference type="GO" id="GO:0005886">
    <property type="term" value="C:plasma membrane"/>
    <property type="evidence" value="ECO:0007669"/>
    <property type="project" value="UniProtKB-SubCell"/>
</dbReference>
<evidence type="ECO:0000256" key="3">
    <source>
        <dbReference type="ARBA" id="ARBA00012438"/>
    </source>
</evidence>
<dbReference type="SUPFAM" id="SSF47384">
    <property type="entry name" value="Homodimeric domain of signal transducing histidine kinase"/>
    <property type="match status" value="1"/>
</dbReference>
<dbReference type="GeneID" id="95689497"/>
<dbReference type="InterPro" id="IPR036890">
    <property type="entry name" value="HATPase_C_sf"/>
</dbReference>
<keyword evidence="7 14" id="KW-0418">Kinase</keyword>
<dbReference type="Pfam" id="PF00512">
    <property type="entry name" value="HisKA"/>
    <property type="match status" value="1"/>
</dbReference>
<feature type="domain" description="Histidine kinase" evidence="12">
    <location>
        <begin position="246"/>
        <end position="456"/>
    </location>
</feature>
<evidence type="ECO:0000256" key="1">
    <source>
        <dbReference type="ARBA" id="ARBA00000085"/>
    </source>
</evidence>
<dbReference type="Pfam" id="PF00672">
    <property type="entry name" value="HAMP"/>
    <property type="match status" value="1"/>
</dbReference>
<feature type="domain" description="HAMP" evidence="13">
    <location>
        <begin position="185"/>
        <end position="238"/>
    </location>
</feature>
<dbReference type="PROSITE" id="PS50885">
    <property type="entry name" value="HAMP"/>
    <property type="match status" value="1"/>
</dbReference>
<dbReference type="SMART" id="SM00388">
    <property type="entry name" value="HisKA"/>
    <property type="match status" value="1"/>
</dbReference>
<dbReference type="InterPro" id="IPR003660">
    <property type="entry name" value="HAMP_dom"/>
</dbReference>
<comment type="caution">
    <text evidence="14">The sequence shown here is derived from an EMBL/GenBank/DDBJ whole genome shotgun (WGS) entry which is preliminary data.</text>
</comment>
<keyword evidence="4" id="KW-0597">Phosphoprotein</keyword>
<dbReference type="SUPFAM" id="SSF55874">
    <property type="entry name" value="ATPase domain of HSP90 chaperone/DNA topoisomerase II/histidine kinase"/>
    <property type="match status" value="1"/>
</dbReference>
<comment type="catalytic activity">
    <reaction evidence="1">
        <text>ATP + protein L-histidine = ADP + protein N-phospho-L-histidine.</text>
        <dbReference type="EC" id="2.7.13.3"/>
    </reaction>
</comment>
<sequence length="472" mass="50869">MRGHLVAALVVLPTVVLVVLGLPLAAERDDRAVRQLTQIRTQQAREMKDLAAGVVRSGDSDRARRHIADFQDRTGGRIQLYDTTGRALLGALCILSPEELRDEEPVQAALRGDFRDSAEQRVSWQAGELVVAVPVVDGGVLVGVVVICSFLDDLQIDVLTAWVIIAVIALLALAVAAFLAEPLARWILKPIRYLERAALDFAAGDHDARVPVDQGPPELRVLAETFNHLAQQVQHQVQVQQSFVADASHQLRSPLVALSLRLENLEPYVDKDGAARLAQALAEAERMSRILNALLLLARSETEDQPAHPVDVLAVLEERVASWRTVAAPRAVEIDIVEGRELLGAAIPGTLDQILDVFLDNAVRVSPRGSSIRLRVVADEGVVAVQCQDQGPGMSAADRSRACDRFWRGPDAEPGEGSGLGLAIAASLARANGGEVLLERAPAGGLHAEVRLPNWQPALTCSGPAALESRRR</sequence>